<evidence type="ECO:0000313" key="2">
    <source>
        <dbReference type="EMBL" id="AGX43904.1"/>
    </source>
</evidence>
<dbReference type="EMBL" id="CP006721">
    <property type="protein sequence ID" value="AGX43904.1"/>
    <property type="molecule type" value="Genomic_DNA"/>
</dbReference>
<dbReference type="PATRIC" id="fig|1345695.10.peg.1019"/>
<dbReference type="Proteomes" id="UP000017118">
    <property type="component" value="Chromosome"/>
</dbReference>
<dbReference type="KEGG" id="csb:CLSA_c29370"/>
<protein>
    <submittedName>
        <fullName evidence="2">Uncharacterized protein</fullName>
    </submittedName>
</protein>
<dbReference type="RefSeq" id="WP_022747049.1">
    <property type="nucleotide sequence ID" value="NC_022571.1"/>
</dbReference>
<keyword evidence="3" id="KW-1185">Reference proteome</keyword>
<dbReference type="GeneID" id="55475320"/>
<dbReference type="AlphaFoldDB" id="U5MT30"/>
<evidence type="ECO:0000313" key="3">
    <source>
        <dbReference type="Proteomes" id="UP000017118"/>
    </source>
</evidence>
<keyword evidence="1" id="KW-0812">Transmembrane</keyword>
<dbReference type="HOGENOM" id="CLU_2463669_0_0_9"/>
<feature type="transmembrane region" description="Helical" evidence="1">
    <location>
        <begin position="69"/>
        <end position="86"/>
    </location>
</feature>
<name>U5MT30_CLOSA</name>
<dbReference type="OrthoDB" id="2084609at2"/>
<organism evidence="2 3">
    <name type="scientific">Clostridium saccharobutylicum DSM 13864</name>
    <dbReference type="NCBI Taxonomy" id="1345695"/>
    <lineage>
        <taxon>Bacteria</taxon>
        <taxon>Bacillati</taxon>
        <taxon>Bacillota</taxon>
        <taxon>Clostridia</taxon>
        <taxon>Eubacteriales</taxon>
        <taxon>Clostridiaceae</taxon>
        <taxon>Clostridium</taxon>
    </lineage>
</organism>
<gene>
    <name evidence="2" type="ORF">CLSA_c29370</name>
</gene>
<keyword evidence="1" id="KW-1133">Transmembrane helix</keyword>
<proteinExistence type="predicted"/>
<keyword evidence="1" id="KW-0472">Membrane</keyword>
<reference evidence="2 3" key="1">
    <citation type="journal article" date="2013" name="Genome Announc.">
        <title>Complete Genome Sequence of the Solvent Producer Clostridium saccharobutylicum NCP262 (DSM 13864).</title>
        <authorList>
            <person name="Poehlein A."/>
            <person name="Hartwich K."/>
            <person name="Krabben P."/>
            <person name="Ehrenreich A."/>
            <person name="Liebl W."/>
            <person name="Durre P."/>
            <person name="Gottschalk G."/>
            <person name="Daniel R."/>
        </authorList>
    </citation>
    <scope>NUCLEOTIDE SEQUENCE [LARGE SCALE GENOMIC DNA]</scope>
    <source>
        <strain evidence="2">DSM 13864</strain>
    </source>
</reference>
<evidence type="ECO:0000256" key="1">
    <source>
        <dbReference type="SAM" id="Phobius"/>
    </source>
</evidence>
<accession>U5MT30</accession>
<sequence length="88" mass="10030">MDGTEIGKIIYQAILNESIEVFTIFWAIDEFKSAVIGIPVSIITFRIVGKIFSYGRAYGIWFGSLGGKILYYLINTFLVWLVMKIIRS</sequence>